<dbReference type="AlphaFoldDB" id="A0A1V6PHW2"/>
<dbReference type="Proteomes" id="UP000191522">
    <property type="component" value="Unassembled WGS sequence"/>
</dbReference>
<proteinExistence type="predicted"/>
<gene>
    <name evidence="1" type="ORF">PENDEC_c004G02113</name>
</gene>
<protein>
    <submittedName>
        <fullName evidence="1">Uncharacterized protein</fullName>
    </submittedName>
</protein>
<reference evidence="2" key="1">
    <citation type="journal article" date="2017" name="Nat. Microbiol.">
        <title>Global analysis of biosynthetic gene clusters reveals vast potential of secondary metabolite production in Penicillium species.</title>
        <authorList>
            <person name="Nielsen J.C."/>
            <person name="Grijseels S."/>
            <person name="Prigent S."/>
            <person name="Ji B."/>
            <person name="Dainat J."/>
            <person name="Nielsen K.F."/>
            <person name="Frisvad J.C."/>
            <person name="Workman M."/>
            <person name="Nielsen J."/>
        </authorList>
    </citation>
    <scope>NUCLEOTIDE SEQUENCE [LARGE SCALE GENOMIC DNA]</scope>
    <source>
        <strain evidence="2">IBT 11843</strain>
    </source>
</reference>
<accession>A0A1V6PHW2</accession>
<dbReference type="OrthoDB" id="4356907at2759"/>
<organism evidence="1 2">
    <name type="scientific">Penicillium decumbens</name>
    <dbReference type="NCBI Taxonomy" id="69771"/>
    <lineage>
        <taxon>Eukaryota</taxon>
        <taxon>Fungi</taxon>
        <taxon>Dikarya</taxon>
        <taxon>Ascomycota</taxon>
        <taxon>Pezizomycotina</taxon>
        <taxon>Eurotiomycetes</taxon>
        <taxon>Eurotiomycetidae</taxon>
        <taxon>Eurotiales</taxon>
        <taxon>Aspergillaceae</taxon>
        <taxon>Penicillium</taxon>
    </lineage>
</organism>
<keyword evidence="2" id="KW-1185">Reference proteome</keyword>
<evidence type="ECO:0000313" key="2">
    <source>
        <dbReference type="Proteomes" id="UP000191522"/>
    </source>
</evidence>
<evidence type="ECO:0000313" key="1">
    <source>
        <dbReference type="EMBL" id="OQD76650.1"/>
    </source>
</evidence>
<dbReference type="EMBL" id="MDYL01000004">
    <property type="protein sequence ID" value="OQD76650.1"/>
    <property type="molecule type" value="Genomic_DNA"/>
</dbReference>
<sequence>MTPLSKSEISAQYQNYSIYVMLKSRGALPGFHWLLFIPTTTPFGGERHATNETGGWNVTPQSSDDAPFAMGLVLAYKIGSISPRAWEACKNVLDAVPYDYTHSPNFSEPLSCRVWVKDALVALQENRIIALPQDLSLIERELVERANLRKEDVEQGRAPADVVNFIMN</sequence>
<dbReference type="InterPro" id="IPR046670">
    <property type="entry name" value="DUF6540"/>
</dbReference>
<dbReference type="OMA" id="WHATNRE"/>
<comment type="caution">
    <text evidence="1">The sequence shown here is derived from an EMBL/GenBank/DDBJ whole genome shotgun (WGS) entry which is preliminary data.</text>
</comment>
<name>A0A1V6PHW2_PENDC</name>
<dbReference type="Pfam" id="PF20174">
    <property type="entry name" value="DUF6540"/>
    <property type="match status" value="1"/>
</dbReference>